<sequence length="73" mass="8228">MASECAYLILGLKALVQMHPQTSAIVSQNLLNFNTKFASKYPFPIVTFKCFAQLKRTMIYAGPELKHYSSNVI</sequence>
<evidence type="ECO:0000313" key="2">
    <source>
        <dbReference type="Proteomes" id="UP000322873"/>
    </source>
</evidence>
<proteinExistence type="predicted"/>
<reference evidence="1 2" key="1">
    <citation type="submission" date="2019-06" db="EMBL/GenBank/DDBJ databases">
        <title>Genome Sequence of the Brown Rot Fungal Pathogen Monilinia fructicola.</title>
        <authorList>
            <person name="De Miccolis Angelini R.M."/>
            <person name="Landi L."/>
            <person name="Abate D."/>
            <person name="Pollastro S."/>
            <person name="Romanazzi G."/>
            <person name="Faretra F."/>
        </authorList>
    </citation>
    <scope>NUCLEOTIDE SEQUENCE [LARGE SCALE GENOMIC DNA]</scope>
    <source>
        <strain evidence="1 2">Mfrc123</strain>
    </source>
</reference>
<dbReference type="EMBL" id="VICG01000006">
    <property type="protein sequence ID" value="KAA8571066.1"/>
    <property type="molecule type" value="Genomic_DNA"/>
</dbReference>
<gene>
    <name evidence="1" type="ORF">EYC84_000425</name>
</gene>
<organism evidence="1 2">
    <name type="scientific">Monilinia fructicola</name>
    <name type="common">Brown rot fungus</name>
    <name type="synonym">Ciboria fructicola</name>
    <dbReference type="NCBI Taxonomy" id="38448"/>
    <lineage>
        <taxon>Eukaryota</taxon>
        <taxon>Fungi</taxon>
        <taxon>Dikarya</taxon>
        <taxon>Ascomycota</taxon>
        <taxon>Pezizomycotina</taxon>
        <taxon>Leotiomycetes</taxon>
        <taxon>Helotiales</taxon>
        <taxon>Sclerotiniaceae</taxon>
        <taxon>Monilinia</taxon>
    </lineage>
</organism>
<evidence type="ECO:0000313" key="1">
    <source>
        <dbReference type="EMBL" id="KAA8571066.1"/>
    </source>
</evidence>
<dbReference type="AlphaFoldDB" id="A0A5M9JT87"/>
<accession>A0A5M9JT87</accession>
<name>A0A5M9JT87_MONFR</name>
<keyword evidence="2" id="KW-1185">Reference proteome</keyword>
<dbReference type="Proteomes" id="UP000322873">
    <property type="component" value="Unassembled WGS sequence"/>
</dbReference>
<protein>
    <submittedName>
        <fullName evidence="1">Uncharacterized protein</fullName>
    </submittedName>
</protein>
<comment type="caution">
    <text evidence="1">The sequence shown here is derived from an EMBL/GenBank/DDBJ whole genome shotgun (WGS) entry which is preliminary data.</text>
</comment>